<evidence type="ECO:0000256" key="1">
    <source>
        <dbReference type="SAM" id="SignalP"/>
    </source>
</evidence>
<dbReference type="InterPro" id="IPR050570">
    <property type="entry name" value="Cell_wall_metabolism_enzyme"/>
</dbReference>
<dbReference type="InterPro" id="IPR011055">
    <property type="entry name" value="Dup_hybrid_motif"/>
</dbReference>
<sequence>MFFQNTIKSVLFFLCWTAALTVSAQEKGVFKKTPSIKAKVNPSVSSLPARMEPVPLLHSQQPFEPQKVLNPLVRSAVDTMVAAQLQNDQLVVETIQEIRPHDSESWAKVSERYRVWDEHHVNPYGYDIRNFDAAISIQLYDSTRQQYWSAPMETGRPTSAFGWRRIRWHKGIDLNLQTGDPVKTAFDGQVRVVSYDSRGFGRYVVVRHYNGLETVYGHLSKQLVQPKQLVKAGEIVGLGGNTGRSTGSHLHFELRYEGHPFNPLEIFAFPENIIRFNQYILTPRVFAYVTGRKFDEVQAEGDNEEEEVEYRETDWYTVRKGDTLDEISRRSGITIARIKELNGLRTTRLQIGQKLRIR</sequence>
<dbReference type="Gene3D" id="3.10.350.10">
    <property type="entry name" value="LysM domain"/>
    <property type="match status" value="1"/>
</dbReference>
<feature type="signal peptide" evidence="1">
    <location>
        <begin position="1"/>
        <end position="24"/>
    </location>
</feature>
<dbReference type="EMBL" id="PTRA01000001">
    <property type="protein sequence ID" value="PQA59770.1"/>
    <property type="molecule type" value="Genomic_DNA"/>
</dbReference>
<dbReference type="InterPro" id="IPR018392">
    <property type="entry name" value="LysM"/>
</dbReference>
<dbReference type="SUPFAM" id="SSF51261">
    <property type="entry name" value="Duplicated hybrid motif"/>
    <property type="match status" value="1"/>
</dbReference>
<dbReference type="Gene3D" id="2.70.70.10">
    <property type="entry name" value="Glucose Permease (Domain IIA)"/>
    <property type="match status" value="1"/>
</dbReference>
<dbReference type="PANTHER" id="PTHR21666:SF270">
    <property type="entry name" value="MUREIN HYDROLASE ACTIVATOR ENVC"/>
    <property type="match status" value="1"/>
</dbReference>
<dbReference type="PROSITE" id="PS51782">
    <property type="entry name" value="LYSM"/>
    <property type="match status" value="1"/>
</dbReference>
<keyword evidence="1" id="KW-0732">Signal</keyword>
<name>A0A2S7IQA3_9BACT</name>
<organism evidence="3 4">
    <name type="scientific">Siphonobacter curvatus</name>
    <dbReference type="NCBI Taxonomy" id="2094562"/>
    <lineage>
        <taxon>Bacteria</taxon>
        <taxon>Pseudomonadati</taxon>
        <taxon>Bacteroidota</taxon>
        <taxon>Cytophagia</taxon>
        <taxon>Cytophagales</taxon>
        <taxon>Cytophagaceae</taxon>
        <taxon>Siphonobacter</taxon>
    </lineage>
</organism>
<feature type="domain" description="LysM" evidence="2">
    <location>
        <begin position="314"/>
        <end position="357"/>
    </location>
</feature>
<evidence type="ECO:0000313" key="3">
    <source>
        <dbReference type="EMBL" id="PQA59770.1"/>
    </source>
</evidence>
<dbReference type="AlphaFoldDB" id="A0A2S7IQA3"/>
<feature type="chain" id="PRO_5015629234" evidence="1">
    <location>
        <begin position="25"/>
        <end position="358"/>
    </location>
</feature>
<proteinExistence type="predicted"/>
<dbReference type="CDD" id="cd00118">
    <property type="entry name" value="LysM"/>
    <property type="match status" value="1"/>
</dbReference>
<dbReference type="SUPFAM" id="SSF54106">
    <property type="entry name" value="LysM domain"/>
    <property type="match status" value="1"/>
</dbReference>
<dbReference type="PANTHER" id="PTHR21666">
    <property type="entry name" value="PEPTIDASE-RELATED"/>
    <property type="match status" value="1"/>
</dbReference>
<dbReference type="Pfam" id="PF01476">
    <property type="entry name" value="LysM"/>
    <property type="match status" value="1"/>
</dbReference>
<dbReference type="GO" id="GO:0004222">
    <property type="term" value="F:metalloendopeptidase activity"/>
    <property type="evidence" value="ECO:0007669"/>
    <property type="project" value="TreeGrafter"/>
</dbReference>
<protein>
    <submittedName>
        <fullName evidence="3">Peptidase M23</fullName>
    </submittedName>
</protein>
<gene>
    <name evidence="3" type="ORF">C5O19_09130</name>
</gene>
<dbReference type="InterPro" id="IPR016047">
    <property type="entry name" value="M23ase_b-sheet_dom"/>
</dbReference>
<dbReference type="CDD" id="cd12797">
    <property type="entry name" value="M23_peptidase"/>
    <property type="match status" value="1"/>
</dbReference>
<accession>A0A2S7IQA3</accession>
<comment type="caution">
    <text evidence="3">The sequence shown here is derived from an EMBL/GenBank/DDBJ whole genome shotgun (WGS) entry which is preliminary data.</text>
</comment>
<dbReference type="InterPro" id="IPR036779">
    <property type="entry name" value="LysM_dom_sf"/>
</dbReference>
<evidence type="ECO:0000259" key="2">
    <source>
        <dbReference type="PROSITE" id="PS51782"/>
    </source>
</evidence>
<evidence type="ECO:0000313" key="4">
    <source>
        <dbReference type="Proteomes" id="UP000239590"/>
    </source>
</evidence>
<dbReference type="Proteomes" id="UP000239590">
    <property type="component" value="Unassembled WGS sequence"/>
</dbReference>
<dbReference type="SMART" id="SM00257">
    <property type="entry name" value="LysM"/>
    <property type="match status" value="1"/>
</dbReference>
<reference evidence="4" key="1">
    <citation type="submission" date="2018-02" db="EMBL/GenBank/DDBJ databases">
        <title>Genome sequencing of Solimonas sp. HR-BB.</title>
        <authorList>
            <person name="Lee Y."/>
            <person name="Jeon C.O."/>
        </authorList>
    </citation>
    <scope>NUCLEOTIDE SEQUENCE [LARGE SCALE GENOMIC DNA]</scope>
    <source>
        <strain evidence="4">HR-U</strain>
    </source>
</reference>
<keyword evidence="4" id="KW-1185">Reference proteome</keyword>
<dbReference type="OrthoDB" id="9805070at2"/>
<dbReference type="Pfam" id="PF01551">
    <property type="entry name" value="Peptidase_M23"/>
    <property type="match status" value="1"/>
</dbReference>